<dbReference type="GO" id="GO:0080090">
    <property type="term" value="P:regulation of primary metabolic process"/>
    <property type="evidence" value="ECO:0007669"/>
    <property type="project" value="UniProtKB-ARBA"/>
</dbReference>
<dbReference type="Gene3D" id="2.30.30.140">
    <property type="match status" value="1"/>
</dbReference>
<dbReference type="PROSITE" id="PS50304">
    <property type="entry name" value="TUDOR"/>
    <property type="match status" value="1"/>
</dbReference>
<dbReference type="CDD" id="cd09972">
    <property type="entry name" value="LOTUS_TDRD_OSKAR"/>
    <property type="match status" value="1"/>
</dbReference>
<feature type="chain" id="PRO_5035179688" description="peptidylprolyl isomerase" evidence="11">
    <location>
        <begin position="23"/>
        <end position="1247"/>
    </location>
</feature>
<feature type="domain" description="WW" evidence="12">
    <location>
        <begin position="1092"/>
        <end position="1126"/>
    </location>
</feature>
<dbReference type="GO" id="GO:0030154">
    <property type="term" value="P:cell differentiation"/>
    <property type="evidence" value="ECO:0007669"/>
    <property type="project" value="UniProtKB-ARBA"/>
</dbReference>
<dbReference type="Pfam" id="PF00397">
    <property type="entry name" value="WW"/>
    <property type="match status" value="1"/>
</dbReference>
<dbReference type="SUPFAM" id="SSF57625">
    <property type="entry name" value="Invertebrate chitin-binding proteins"/>
    <property type="match status" value="2"/>
</dbReference>
<comment type="catalytic activity">
    <reaction evidence="1">
        <text>[protein]-peptidylproline (omega=180) = [protein]-peptidylproline (omega=0)</text>
        <dbReference type="Rhea" id="RHEA:16237"/>
        <dbReference type="Rhea" id="RHEA-COMP:10747"/>
        <dbReference type="Rhea" id="RHEA-COMP:10748"/>
        <dbReference type="ChEBI" id="CHEBI:83833"/>
        <dbReference type="ChEBI" id="CHEBI:83834"/>
        <dbReference type="EC" id="5.2.1.8"/>
    </reaction>
</comment>
<dbReference type="InterPro" id="IPR036508">
    <property type="entry name" value="Chitin-bd_dom_sf"/>
</dbReference>
<dbReference type="InterPro" id="IPR046357">
    <property type="entry name" value="PPIase_dom_sf"/>
</dbReference>
<dbReference type="Gene3D" id="2.20.70.10">
    <property type="match status" value="1"/>
</dbReference>
<feature type="compositionally biased region" description="Polar residues" evidence="10">
    <location>
        <begin position="1078"/>
        <end position="1089"/>
    </location>
</feature>
<dbReference type="PANTHER" id="PTHR10657">
    <property type="entry name" value="PEPTIDYL-PROLYL CIS-TRANS ISOMERASE"/>
    <property type="match status" value="1"/>
</dbReference>
<dbReference type="CDD" id="cd00201">
    <property type="entry name" value="WW"/>
    <property type="match status" value="1"/>
</dbReference>
<dbReference type="GO" id="GO:0005576">
    <property type="term" value="C:extracellular region"/>
    <property type="evidence" value="ECO:0007669"/>
    <property type="project" value="InterPro"/>
</dbReference>
<dbReference type="InterPro" id="IPR023058">
    <property type="entry name" value="PPIase_PpiC_CS"/>
</dbReference>
<keyword evidence="6" id="KW-0744">Spermatogenesis</keyword>
<dbReference type="PROSITE" id="PS50020">
    <property type="entry name" value="WW_DOMAIN_2"/>
    <property type="match status" value="1"/>
</dbReference>
<evidence type="ECO:0000259" key="15">
    <source>
        <dbReference type="PROSITE" id="PS50940"/>
    </source>
</evidence>
<evidence type="ECO:0000256" key="5">
    <source>
        <dbReference type="ARBA" id="ARBA00022737"/>
    </source>
</evidence>
<feature type="region of interest" description="Disordered" evidence="10">
    <location>
        <begin position="1078"/>
        <end position="1101"/>
    </location>
</feature>
<dbReference type="FunFam" id="2.30.30.140:FF:000018">
    <property type="entry name" value="Serine/threonine-protein kinase 31"/>
    <property type="match status" value="1"/>
</dbReference>
<dbReference type="SUPFAM" id="SSF63748">
    <property type="entry name" value="Tudor/PWWP/MBT"/>
    <property type="match status" value="1"/>
</dbReference>
<dbReference type="InterPro" id="IPR025605">
    <property type="entry name" value="OST-HTH/LOTUS_dom"/>
</dbReference>
<feature type="domain" description="HTH OST-type" evidence="16">
    <location>
        <begin position="226"/>
        <end position="299"/>
    </location>
</feature>
<dbReference type="GO" id="GO:0007283">
    <property type="term" value="P:spermatogenesis"/>
    <property type="evidence" value="ECO:0007669"/>
    <property type="project" value="UniProtKB-KW"/>
</dbReference>
<dbReference type="FunFam" id="2.20.70.10:FF:000085">
    <property type="entry name" value="Peptidyl-prolyl cis-trans isomerase"/>
    <property type="match status" value="1"/>
</dbReference>
<dbReference type="PROSITE" id="PS01096">
    <property type="entry name" value="PPIC_PPIASE_1"/>
    <property type="match status" value="1"/>
</dbReference>
<dbReference type="Gene3D" id="2.170.140.10">
    <property type="entry name" value="Chitin binding domain"/>
    <property type="match status" value="2"/>
</dbReference>
<dbReference type="Gene3D" id="2.40.50.90">
    <property type="match status" value="1"/>
</dbReference>
<dbReference type="Proteomes" id="UP000789390">
    <property type="component" value="Unassembled WGS sequence"/>
</dbReference>
<dbReference type="PROSITE" id="PS01159">
    <property type="entry name" value="WW_DOMAIN_1"/>
    <property type="match status" value="1"/>
</dbReference>
<evidence type="ECO:0000256" key="2">
    <source>
        <dbReference type="ARBA" id="ARBA00004496"/>
    </source>
</evidence>
<dbReference type="InterPro" id="IPR002557">
    <property type="entry name" value="Chitin-bd_dom"/>
</dbReference>
<dbReference type="EMBL" id="CAKKLH010000246">
    <property type="protein sequence ID" value="CAH0107014.1"/>
    <property type="molecule type" value="Genomic_DNA"/>
</dbReference>
<evidence type="ECO:0000256" key="1">
    <source>
        <dbReference type="ARBA" id="ARBA00000971"/>
    </source>
</evidence>
<dbReference type="Gene3D" id="3.10.50.40">
    <property type="match status" value="1"/>
</dbReference>
<dbReference type="PROSITE" id="PS51644">
    <property type="entry name" value="HTH_OST"/>
    <property type="match status" value="1"/>
</dbReference>
<dbReference type="InterPro" id="IPR036020">
    <property type="entry name" value="WW_dom_sf"/>
</dbReference>
<dbReference type="InterPro" id="IPR035437">
    <property type="entry name" value="SNase_OB-fold_sf"/>
</dbReference>
<evidence type="ECO:0000256" key="4">
    <source>
        <dbReference type="ARBA" id="ARBA00022490"/>
    </source>
</evidence>
<dbReference type="SMART" id="SM00456">
    <property type="entry name" value="WW"/>
    <property type="match status" value="1"/>
</dbReference>
<comment type="subcellular location">
    <subcellularLocation>
        <location evidence="2">Cytoplasm</location>
    </subcellularLocation>
</comment>
<dbReference type="SMART" id="SM00494">
    <property type="entry name" value="ChtBD2"/>
    <property type="match status" value="3"/>
</dbReference>
<proteinExistence type="predicted"/>
<evidence type="ECO:0000256" key="8">
    <source>
        <dbReference type="ARBA" id="ARBA00023235"/>
    </source>
</evidence>
<evidence type="ECO:0000313" key="17">
    <source>
        <dbReference type="EMBL" id="CAH0107014.1"/>
    </source>
</evidence>
<dbReference type="Gene3D" id="3.30.420.610">
    <property type="entry name" value="LOTUS domain-like"/>
    <property type="match status" value="1"/>
</dbReference>
<dbReference type="SUPFAM" id="SSF54534">
    <property type="entry name" value="FKBP-like"/>
    <property type="match status" value="1"/>
</dbReference>
<dbReference type="InterPro" id="IPR002999">
    <property type="entry name" value="Tudor"/>
</dbReference>
<evidence type="ECO:0000256" key="7">
    <source>
        <dbReference type="ARBA" id="ARBA00023110"/>
    </source>
</evidence>
<dbReference type="GO" id="GO:0008061">
    <property type="term" value="F:chitin binding"/>
    <property type="evidence" value="ECO:0007669"/>
    <property type="project" value="InterPro"/>
</dbReference>
<dbReference type="InterPro" id="IPR001202">
    <property type="entry name" value="WW_dom"/>
</dbReference>
<feature type="domain" description="PpiC" evidence="13">
    <location>
        <begin position="1136"/>
        <end position="1247"/>
    </location>
</feature>
<evidence type="ECO:0000256" key="9">
    <source>
        <dbReference type="PROSITE-ProRule" id="PRU00278"/>
    </source>
</evidence>
<keyword evidence="18" id="KW-1185">Reference proteome</keyword>
<dbReference type="InterPro" id="IPR041966">
    <property type="entry name" value="LOTUS-like"/>
</dbReference>
<dbReference type="SMART" id="SM00333">
    <property type="entry name" value="TUDOR"/>
    <property type="match status" value="1"/>
</dbReference>
<dbReference type="GO" id="GO:0060255">
    <property type="term" value="P:regulation of macromolecule metabolic process"/>
    <property type="evidence" value="ECO:0007669"/>
    <property type="project" value="UniProtKB-ARBA"/>
</dbReference>
<evidence type="ECO:0000256" key="11">
    <source>
        <dbReference type="SAM" id="SignalP"/>
    </source>
</evidence>
<keyword evidence="5" id="KW-0677">Repeat</keyword>
<dbReference type="PROSITE" id="PS50198">
    <property type="entry name" value="PPIC_PPIASE_2"/>
    <property type="match status" value="1"/>
</dbReference>
<sequence length="1247" mass="139399">MNSKVLASLLTFLGFMALAAEASQFKIEARDIDLGVSDYQCPEGVFVSPHETQCELYYLCSAGGVPTHLYQCKDDLLYDLQYNGCNFKEMVDCGDRLPPFTCPSPNGNFPIKEGSCDSRYFVCTNGVHTVENCPSGSFDAASSSCVATPCPTTTTVAVPTAPGPFECPSPNGSFSSPYSCSQYYVCVDGTAFLYNCPAGLYYNPPPFDYCDYPANCSFRQKMNKGLREEIKVVVNSLLIPHSRGLPLDKFLNEYSSLEMKQFPFKQLGYNSPADFLASIPDVVNFSRLPSGHILLQAVANPKTGHIQELVKGQKNSHTASLKNYNRIVQQNYHYQPPFRRHPAPQMQGNRNIYQSSQFSAPSRRITPSNSNMSYNRHDKPLAPQVAQSNTNSLNAVITSSRTCSSVEYECQLVSEFQQLFQSHPEGVDIAHIFAVYSNKFKKEVLLQKIQDDLTSFGFFQRHNNVFRLWKRSDNTMVGLVEHCLHTQKTASPSAQSDRNSLLGAIPKIQSPKMHTDHVNVQPPINRPPPKFQSPTSAIPLQFKSPTNPAAIPPEAVHRTTNGHLVETQWSASDIRTRIPGAKSIQTVTVGAWDSAENLVRVTPQKLIPVSWHAPPRTDEVLPATFGVPKPKIQNVYYADTPMARQAFPPNVGDFDYFFLIVAEVYSPGEFYWFLSENRKPIEDLTDDMTLFYCSKPEYVMSRSEMYIGQLVAAMYSDNLWYRARIVGCHEDLFQVFYVDYGSKNFVKLERIRHLHAHFLKMPLQAFRGRIFGIQPLPHESKWSFESGKWFLDLIKGCKIIAAAKMFEETLEIPEYEIDTVYSLTLVDTTKEKDVHVSDYLIENGFAIPCEKEQDAVAAANPIYEYSTAMSTPSPVEHTAKMNSPVPTCAFPLAAVNSNTNHLEIVDFSCTAPSQTSNNEQFDSLNTSIDELILCDRISSNIHPESMIASVEEPHSVTNDSKCVDELVLKDERRLYVIEVDGELYLSKPDMLMLIPSLDSQIAALKAKIDCKVITVQTHPHIFIDCAKVGAPWLKGDSTSQLTLYSLQFVSLLFFLCSVKDKVASLAIEAKRKEFSNNVNPGNLSDTTSKMSEELPPGWEKRVSRSSGTTYYLNIYTKESQWDTPTKPAERASSNGPEKVQCSHLLVKHRDSRRPSSWRQDNITISKEEAMDLLVTYQEQIIAGEASFAELASKYSDCSSAKKGGDLGSFGRGAMQKPFEDAAFSLKVGGMSEPVWTDSGVHIILRTA</sequence>
<feature type="domain" description="Chitin-binding type-2" evidence="15">
    <location>
        <begin position="99"/>
        <end position="136"/>
    </location>
</feature>
<dbReference type="InterPro" id="IPR051370">
    <property type="entry name" value="PPIase_Pin1"/>
</dbReference>
<dbReference type="InterPro" id="IPR000297">
    <property type="entry name" value="PPIase_PpiC"/>
</dbReference>
<dbReference type="GO" id="GO:0005829">
    <property type="term" value="C:cytosol"/>
    <property type="evidence" value="ECO:0007669"/>
    <property type="project" value="TreeGrafter"/>
</dbReference>
<evidence type="ECO:0000256" key="3">
    <source>
        <dbReference type="ARBA" id="ARBA00013194"/>
    </source>
</evidence>
<evidence type="ECO:0000259" key="16">
    <source>
        <dbReference type="PROSITE" id="PS51644"/>
    </source>
</evidence>
<dbReference type="AlphaFoldDB" id="A0A8J2WPV7"/>
<evidence type="ECO:0000256" key="6">
    <source>
        <dbReference type="ARBA" id="ARBA00022871"/>
    </source>
</evidence>
<keyword evidence="7 9" id="KW-0697">Rotamase</keyword>
<feature type="domain" description="Chitin-binding type-2" evidence="15">
    <location>
        <begin position="164"/>
        <end position="218"/>
    </location>
</feature>
<evidence type="ECO:0000313" key="18">
    <source>
        <dbReference type="Proteomes" id="UP000789390"/>
    </source>
</evidence>
<keyword evidence="8 9" id="KW-0413">Isomerase</keyword>
<feature type="domain" description="Chitin-binding type-2" evidence="15">
    <location>
        <begin position="38"/>
        <end position="95"/>
    </location>
</feature>
<gene>
    <name evidence="17" type="ORF">DGAL_LOCUS10298</name>
</gene>
<keyword evidence="6" id="KW-0221">Differentiation</keyword>
<reference evidence="17" key="1">
    <citation type="submission" date="2021-11" db="EMBL/GenBank/DDBJ databases">
        <authorList>
            <person name="Schell T."/>
        </authorList>
    </citation>
    <scope>NUCLEOTIDE SEQUENCE</scope>
    <source>
        <strain evidence="17">M5</strain>
    </source>
</reference>
<organism evidence="17 18">
    <name type="scientific">Daphnia galeata</name>
    <dbReference type="NCBI Taxonomy" id="27404"/>
    <lineage>
        <taxon>Eukaryota</taxon>
        <taxon>Metazoa</taxon>
        <taxon>Ecdysozoa</taxon>
        <taxon>Arthropoda</taxon>
        <taxon>Crustacea</taxon>
        <taxon>Branchiopoda</taxon>
        <taxon>Diplostraca</taxon>
        <taxon>Cladocera</taxon>
        <taxon>Anomopoda</taxon>
        <taxon>Daphniidae</taxon>
        <taxon>Daphnia</taxon>
    </lineage>
</organism>
<dbReference type="PROSITE" id="PS50940">
    <property type="entry name" value="CHIT_BIND_II"/>
    <property type="match status" value="3"/>
</dbReference>
<evidence type="ECO:0000259" key="13">
    <source>
        <dbReference type="PROSITE" id="PS50198"/>
    </source>
</evidence>
<evidence type="ECO:0000259" key="14">
    <source>
        <dbReference type="PROSITE" id="PS50304"/>
    </source>
</evidence>
<accession>A0A8J2WPV7</accession>
<name>A0A8J2WPV7_9CRUS</name>
<dbReference type="EC" id="5.2.1.8" evidence="3"/>
<dbReference type="FunFam" id="3.10.50.40:FF:000010">
    <property type="entry name" value="Peptidyl-prolyl cis-trans isomerase Pin1"/>
    <property type="match status" value="1"/>
</dbReference>
<keyword evidence="4" id="KW-0963">Cytoplasm</keyword>
<dbReference type="GO" id="GO:0003755">
    <property type="term" value="F:peptidyl-prolyl cis-trans isomerase activity"/>
    <property type="evidence" value="ECO:0007669"/>
    <property type="project" value="UniProtKB-KW"/>
</dbReference>
<dbReference type="Pfam" id="PF12872">
    <property type="entry name" value="OST-HTH"/>
    <property type="match status" value="1"/>
</dbReference>
<evidence type="ECO:0000256" key="10">
    <source>
        <dbReference type="SAM" id="MobiDB-lite"/>
    </source>
</evidence>
<keyword evidence="11" id="KW-0732">Signal</keyword>
<evidence type="ECO:0000259" key="12">
    <source>
        <dbReference type="PROSITE" id="PS50020"/>
    </source>
</evidence>
<dbReference type="Pfam" id="PF00567">
    <property type="entry name" value="TUDOR"/>
    <property type="match status" value="1"/>
</dbReference>
<feature type="signal peptide" evidence="11">
    <location>
        <begin position="1"/>
        <end position="22"/>
    </location>
</feature>
<protein>
    <recommendedName>
        <fullName evidence="3">peptidylprolyl isomerase</fullName>
        <ecNumber evidence="3">5.2.1.8</ecNumber>
    </recommendedName>
</protein>
<dbReference type="GO" id="GO:0005634">
    <property type="term" value="C:nucleus"/>
    <property type="evidence" value="ECO:0007669"/>
    <property type="project" value="TreeGrafter"/>
</dbReference>
<comment type="caution">
    <text evidence="17">The sequence shown here is derived from an EMBL/GenBank/DDBJ whole genome shotgun (WGS) entry which is preliminary data.</text>
</comment>
<feature type="domain" description="Tudor" evidence="14">
    <location>
        <begin position="704"/>
        <end position="761"/>
    </location>
</feature>
<dbReference type="PANTHER" id="PTHR10657:SF4">
    <property type="entry name" value="PEPTIDYL-PROLYL CIS-TRANS ISOMERASE-RELATED"/>
    <property type="match status" value="1"/>
</dbReference>
<dbReference type="Pfam" id="PF00639">
    <property type="entry name" value="Rotamase"/>
    <property type="match status" value="1"/>
</dbReference>
<dbReference type="SUPFAM" id="SSF51045">
    <property type="entry name" value="WW domain"/>
    <property type="match status" value="1"/>
</dbReference>
<dbReference type="OrthoDB" id="10034606at2759"/>
<dbReference type="Pfam" id="PF01607">
    <property type="entry name" value="CBM_14"/>
    <property type="match status" value="3"/>
</dbReference>